<evidence type="ECO:0000256" key="1">
    <source>
        <dbReference type="ARBA" id="ARBA00022617"/>
    </source>
</evidence>
<dbReference type="EMBL" id="JAENII010000005">
    <property type="protein sequence ID" value="MBK1827135.1"/>
    <property type="molecule type" value="Genomic_DNA"/>
</dbReference>
<protein>
    <submittedName>
        <fullName evidence="6">HEAT repeat domain-containing protein</fullName>
    </submittedName>
</protein>
<dbReference type="Pfam" id="PF23500">
    <property type="entry name" value="DUF7133"/>
    <property type="match status" value="1"/>
</dbReference>
<dbReference type="InterPro" id="IPR055557">
    <property type="entry name" value="DUF7133"/>
</dbReference>
<dbReference type="GO" id="GO:0009055">
    <property type="term" value="F:electron transfer activity"/>
    <property type="evidence" value="ECO:0007669"/>
    <property type="project" value="InterPro"/>
</dbReference>
<dbReference type="SUPFAM" id="SSF48371">
    <property type="entry name" value="ARM repeat"/>
    <property type="match status" value="1"/>
</dbReference>
<comment type="caution">
    <text evidence="6">The sequence shown here is derived from an EMBL/GenBank/DDBJ whole genome shotgun (WGS) entry which is preliminary data.</text>
</comment>
<dbReference type="InterPro" id="IPR013427">
    <property type="entry name" value="Haem-bd_dom_put"/>
</dbReference>
<dbReference type="GO" id="GO:0020037">
    <property type="term" value="F:heme binding"/>
    <property type="evidence" value="ECO:0007669"/>
    <property type="project" value="InterPro"/>
</dbReference>
<dbReference type="InterPro" id="IPR011042">
    <property type="entry name" value="6-blade_b-propeller_TolB-like"/>
</dbReference>
<dbReference type="SUPFAM" id="SSF46626">
    <property type="entry name" value="Cytochrome c"/>
    <property type="match status" value="1"/>
</dbReference>
<evidence type="ECO:0000259" key="5">
    <source>
        <dbReference type="PROSITE" id="PS51007"/>
    </source>
</evidence>
<evidence type="ECO:0000313" key="6">
    <source>
        <dbReference type="EMBL" id="MBK1827135.1"/>
    </source>
</evidence>
<sequence>MMAWMTLVATPLWGGSEDVILETFEGDGFGDWKVEGSAFGAAPVPGEMEGLNGRLTGFAGDSLVCSAHGGDSGMGSLTSGAIVVSRDHLAFLIAGGNHPGKTAVQLLVDGEVVLEARGDNSLVCRQVVWDVRKWKGMKVQLRLIDASAETWGIIAADHFIASDSSTPVMPVGRTDSDAGSLVATDVIPGASIPAGTRLAVLADHASHQVTSPTALAFDEQGNLYVSETHRFRNGIEDDRDHLDWYLDDLAARTVDDRSALIEKWKGKFPDGYFTRKSEVLRRLAGRKEDGSFEKSTVFADGFNDPLDGTAAGVFAMDGVVYLASIPKIHSLADRDGDGVAEERGVVQDGFGVRFSLSGHDLNGFALGPDGRLYGTVGDRGFNLRTSEGVVYEMPNEGAVFRFEPDGTQFEVIHTGLRNPKEIAFDAYGNAFSVDNNSDQGDEARIVYVVDGADSGWRMEHQAMHTFHRQIGLDERPLGRWMEERMWEPANEDQPAYLLPPVANLTSGPSGLSYHPGAGFLEDEVGRFLICDYRGGAAASGIWSFAIEPAGGGMKLTDARKFQWGTAATDITYSWDGKVVVSDFIGGWRSHEAGRIYQIEAEEPFLAEAAVEAAVLIREGFDQRSVEGLGKLLEHPDMRVRLRAHLALTRKEEGLKKLIEVAEEGEAFARLHAIWGLGVIARRGAAARPVVERDDFVDLPDRKLSEVAWGRLISLLADEDAEVRAQVVKVLGESGVVGDRINFGALFNDESPRVRMLAAIAAGRTKAIGSLPYLWEMIIQNDDQDPYLRHAGAFALERLSNPRQLQVLHSHPSKALRLAAVVALGRMRDDGIAWYLEDPEPKIVEEVICTIHDRGMESVRPLVAKLLDRKDRRTWSAMNWVRLLHSSYRLGTAEQVGRVLEVALDDEVPPAIRKEALRLLSQWNEPHPVDQSIGRHDPLPERDPKVAREALGGSLQRLMKIAGPFRAQAIETIRTHGLDTTAVPDKDLESAIRNADLPGDARAKTLELYLDRNPQQMETFLVELSGMDDDELALAALRRLVESGSSFAAAAIEKAVGSPSVRRQQAGWKLAAEVKDDVVALIGERMNALLESKGAGPAAIELIATARKRDEPVIQEVVGEFDALIAASEDPLAVHYPSLEGGDVGRGKKLFRSHPGGQCMRCHVADGGHGAALAGPDLAGVAKRGDRKFLLESLVQPAAKVAAGYGIVSVELKDGTTLGGILREEGGDRVVIDVAGELRTVQRDEIQSMTDAVSAMPPMGALLNPEELRDLVAWLASLSEE</sequence>
<dbReference type="PROSITE" id="PS51007">
    <property type="entry name" value="CYTC"/>
    <property type="match status" value="1"/>
</dbReference>
<dbReference type="PANTHER" id="PTHR33546">
    <property type="entry name" value="LARGE, MULTIFUNCTIONAL SECRETED PROTEIN-RELATED"/>
    <property type="match status" value="1"/>
</dbReference>
<evidence type="ECO:0000256" key="3">
    <source>
        <dbReference type="ARBA" id="ARBA00023004"/>
    </source>
</evidence>
<evidence type="ECO:0000313" key="7">
    <source>
        <dbReference type="Proteomes" id="UP000658278"/>
    </source>
</evidence>
<keyword evidence="2 4" id="KW-0479">Metal-binding</keyword>
<proteinExistence type="predicted"/>
<evidence type="ECO:0000256" key="4">
    <source>
        <dbReference type="PROSITE-ProRule" id="PRU00433"/>
    </source>
</evidence>
<dbReference type="Gene3D" id="1.25.10.10">
    <property type="entry name" value="Leucine-rich Repeat Variant"/>
    <property type="match status" value="3"/>
</dbReference>
<keyword evidence="7" id="KW-1185">Reference proteome</keyword>
<dbReference type="InterPro" id="IPR009056">
    <property type="entry name" value="Cyt_c-like_dom"/>
</dbReference>
<dbReference type="Gene3D" id="2.120.10.30">
    <property type="entry name" value="TolB, C-terminal domain"/>
    <property type="match status" value="1"/>
</dbReference>
<dbReference type="Gene3D" id="1.10.760.10">
    <property type="entry name" value="Cytochrome c-like domain"/>
    <property type="match status" value="1"/>
</dbReference>
<dbReference type="RefSeq" id="WP_200278580.1">
    <property type="nucleotide sequence ID" value="NZ_JAENII010000005.1"/>
</dbReference>
<feature type="domain" description="Cytochrome c" evidence="5">
    <location>
        <begin position="1141"/>
        <end position="1278"/>
    </location>
</feature>
<organism evidence="6 7">
    <name type="scientific">Haloferula rosea</name>
    <dbReference type="NCBI Taxonomy" id="490093"/>
    <lineage>
        <taxon>Bacteria</taxon>
        <taxon>Pseudomonadati</taxon>
        <taxon>Verrucomicrobiota</taxon>
        <taxon>Verrucomicrobiia</taxon>
        <taxon>Verrucomicrobiales</taxon>
        <taxon>Verrucomicrobiaceae</taxon>
        <taxon>Haloferula</taxon>
    </lineage>
</organism>
<evidence type="ECO:0000256" key="2">
    <source>
        <dbReference type="ARBA" id="ARBA00022723"/>
    </source>
</evidence>
<dbReference type="InterPro" id="IPR016024">
    <property type="entry name" value="ARM-type_fold"/>
</dbReference>
<dbReference type="SUPFAM" id="SSF50952">
    <property type="entry name" value="Soluble quinoprotein glucose dehydrogenase"/>
    <property type="match status" value="1"/>
</dbReference>
<keyword evidence="3 4" id="KW-0408">Iron</keyword>
<accession>A0A934VG09</accession>
<dbReference type="GO" id="GO:0046872">
    <property type="term" value="F:metal ion binding"/>
    <property type="evidence" value="ECO:0007669"/>
    <property type="project" value="UniProtKB-KW"/>
</dbReference>
<keyword evidence="1 4" id="KW-0349">Heme</keyword>
<name>A0A934VG09_9BACT</name>
<dbReference type="NCBIfam" id="TIGR02603">
    <property type="entry name" value="CxxCH_TIGR02603"/>
    <property type="match status" value="1"/>
</dbReference>
<dbReference type="PANTHER" id="PTHR33546:SF1">
    <property type="entry name" value="LARGE, MULTIFUNCTIONAL SECRETED PROTEIN"/>
    <property type="match status" value="1"/>
</dbReference>
<dbReference type="InterPro" id="IPR036909">
    <property type="entry name" value="Cyt_c-like_dom_sf"/>
</dbReference>
<gene>
    <name evidence="6" type="ORF">JIN81_08890</name>
</gene>
<dbReference type="Pfam" id="PF13646">
    <property type="entry name" value="HEAT_2"/>
    <property type="match status" value="1"/>
</dbReference>
<dbReference type="Proteomes" id="UP000658278">
    <property type="component" value="Unassembled WGS sequence"/>
</dbReference>
<dbReference type="AlphaFoldDB" id="A0A934VG09"/>
<reference evidence="6" key="1">
    <citation type="submission" date="2021-01" db="EMBL/GenBank/DDBJ databases">
        <title>Modified the classification status of verrucomicrobia.</title>
        <authorList>
            <person name="Feng X."/>
        </authorList>
    </citation>
    <scope>NUCLEOTIDE SEQUENCE</scope>
    <source>
        <strain evidence="6">KCTC 22201</strain>
    </source>
</reference>
<dbReference type="InterPro" id="IPR011989">
    <property type="entry name" value="ARM-like"/>
</dbReference>
<dbReference type="InterPro" id="IPR011041">
    <property type="entry name" value="Quinoprot_gluc/sorb_DH_b-prop"/>
</dbReference>